<dbReference type="Proteomes" id="UP000199256">
    <property type="component" value="Unassembled WGS sequence"/>
</dbReference>
<proteinExistence type="predicted"/>
<dbReference type="RefSeq" id="WP_177169995.1">
    <property type="nucleotide sequence ID" value="NZ_FOAA01000031.1"/>
</dbReference>
<evidence type="ECO:0000313" key="3">
    <source>
        <dbReference type="Proteomes" id="UP000199256"/>
    </source>
</evidence>
<name>A0A1H7RWI5_9GAMM</name>
<feature type="region of interest" description="Disordered" evidence="1">
    <location>
        <begin position="1"/>
        <end position="22"/>
    </location>
</feature>
<evidence type="ECO:0000256" key="1">
    <source>
        <dbReference type="SAM" id="MobiDB-lite"/>
    </source>
</evidence>
<keyword evidence="3" id="KW-1185">Reference proteome</keyword>
<accession>A0A1H7RWI5</accession>
<sequence>MSLDADSQTRRRRLSQAHSKTRQEVMKLALLAAERLLDGELIAKGGAWRIEP</sequence>
<dbReference type="AlphaFoldDB" id="A0A1H7RWI5"/>
<protein>
    <submittedName>
        <fullName evidence="2">Uncharacterized protein</fullName>
    </submittedName>
</protein>
<reference evidence="3" key="1">
    <citation type="submission" date="2016-10" db="EMBL/GenBank/DDBJ databases">
        <authorList>
            <person name="Varghese N."/>
            <person name="Submissions S."/>
        </authorList>
    </citation>
    <scope>NUCLEOTIDE SEQUENCE [LARGE SCALE GENOMIC DNA]</scope>
    <source>
        <strain evidence="3">DSM 241</strain>
    </source>
</reference>
<evidence type="ECO:0000313" key="2">
    <source>
        <dbReference type="EMBL" id="SEL64681.1"/>
    </source>
</evidence>
<gene>
    <name evidence="2" type="ORF">SAMN05444515_1315</name>
</gene>
<dbReference type="EMBL" id="FOAA01000031">
    <property type="protein sequence ID" value="SEL64681.1"/>
    <property type="molecule type" value="Genomic_DNA"/>
</dbReference>
<organism evidence="2 3">
    <name type="scientific">Ectothiorhodospira marina</name>
    <dbReference type="NCBI Taxonomy" id="1396821"/>
    <lineage>
        <taxon>Bacteria</taxon>
        <taxon>Pseudomonadati</taxon>
        <taxon>Pseudomonadota</taxon>
        <taxon>Gammaproteobacteria</taxon>
        <taxon>Chromatiales</taxon>
        <taxon>Ectothiorhodospiraceae</taxon>
        <taxon>Ectothiorhodospira</taxon>
    </lineage>
</organism>